<evidence type="ECO:0000313" key="6">
    <source>
        <dbReference type="Proteomes" id="UP000186547"/>
    </source>
</evidence>
<name>M0LRN4_NATLA</name>
<reference evidence="4 5" key="2">
    <citation type="journal article" date="2014" name="PLoS Genet.">
        <title>Phylogenetically driven sequencing of extremely halophilic archaea reveals strategies for static and dynamic osmo-response.</title>
        <authorList>
            <person name="Becker E.A."/>
            <person name="Seitzer P.M."/>
            <person name="Tritt A."/>
            <person name="Larsen D."/>
            <person name="Krusor M."/>
            <person name="Yao A.I."/>
            <person name="Wu D."/>
            <person name="Madern D."/>
            <person name="Eisen J.A."/>
            <person name="Darling A.E."/>
            <person name="Facciotti M.T."/>
        </authorList>
    </citation>
    <scope>NUCLEOTIDE SEQUENCE [LARGE SCALE GENOMIC DNA]</scope>
    <source>
        <strain evidence="4 5">AJ5</strain>
    </source>
</reference>
<keyword evidence="5" id="KW-1185">Reference proteome</keyword>
<evidence type="ECO:0000313" key="5">
    <source>
        <dbReference type="Proteomes" id="UP000011555"/>
    </source>
</evidence>
<feature type="transmembrane region" description="Helical" evidence="2">
    <location>
        <begin position="36"/>
        <end position="57"/>
    </location>
</feature>
<dbReference type="KEGG" id="hlc:CHINAEXTREME03085"/>
<dbReference type="STRING" id="358396.CHINAEXTREME_03085"/>
<dbReference type="EMBL" id="CP019285">
    <property type="protein sequence ID" value="APW96816.1"/>
    <property type="molecule type" value="Genomic_DNA"/>
</dbReference>
<feature type="region of interest" description="Disordered" evidence="1">
    <location>
        <begin position="60"/>
        <end position="84"/>
    </location>
</feature>
<evidence type="ECO:0000313" key="4">
    <source>
        <dbReference type="EMBL" id="EMA35089.1"/>
    </source>
</evidence>
<reference evidence="3" key="3">
    <citation type="submission" date="2017-01" db="EMBL/GenBank/DDBJ databases">
        <authorList>
            <person name="Mah S.A."/>
            <person name="Swanson W.J."/>
            <person name="Moy G.W."/>
            <person name="Vacquier V.D."/>
        </authorList>
    </citation>
    <scope>NUCLEOTIDE SEQUENCE</scope>
    <source>
        <strain evidence="3">AJ5</strain>
    </source>
</reference>
<evidence type="ECO:0000313" key="3">
    <source>
        <dbReference type="EMBL" id="APW96816.1"/>
    </source>
</evidence>
<keyword evidence="2" id="KW-0472">Membrane</keyword>
<gene>
    <name evidence="4" type="ORF">C445_06320</name>
    <name evidence="3" type="ORF">CHINAEXTREME_03085</name>
</gene>
<evidence type="ECO:0000256" key="1">
    <source>
        <dbReference type="SAM" id="MobiDB-lite"/>
    </source>
</evidence>
<accession>M0LRN4</accession>
<protein>
    <recommendedName>
        <fullName evidence="7">CbaC protein</fullName>
    </recommendedName>
</protein>
<keyword evidence="2" id="KW-1133">Transmembrane helix</keyword>
<sequence length="84" mass="9236">MREMRVSPEALLVAAAFIIPFAVEFRTVLSWVGIELTALETALLGLGMILALLAWAFRPADDDSEERPKRKGDGGRPNPNENRG</sequence>
<organism evidence="4 5">
    <name type="scientific">Natronobacterium lacisalsi AJ5</name>
    <dbReference type="NCBI Taxonomy" id="358396"/>
    <lineage>
        <taxon>Archaea</taxon>
        <taxon>Methanobacteriati</taxon>
        <taxon>Methanobacteriota</taxon>
        <taxon>Stenosarchaea group</taxon>
        <taxon>Halobacteria</taxon>
        <taxon>Halobacteriales</taxon>
        <taxon>Natrialbaceae</taxon>
        <taxon>Natronobacterium</taxon>
    </lineage>
</organism>
<dbReference type="Proteomes" id="UP000186547">
    <property type="component" value="Chromosome"/>
</dbReference>
<dbReference type="RefSeq" id="WP_007141001.1">
    <property type="nucleotide sequence ID" value="NZ_AOLZ01000029.1"/>
</dbReference>
<evidence type="ECO:0008006" key="7">
    <source>
        <dbReference type="Google" id="ProtNLM"/>
    </source>
</evidence>
<dbReference type="GeneID" id="30920075"/>
<dbReference type="Proteomes" id="UP000011555">
    <property type="component" value="Unassembled WGS sequence"/>
</dbReference>
<proteinExistence type="predicted"/>
<dbReference type="AlphaFoldDB" id="M0LRN4"/>
<keyword evidence="2" id="KW-0812">Transmembrane</keyword>
<evidence type="ECO:0000256" key="2">
    <source>
        <dbReference type="SAM" id="Phobius"/>
    </source>
</evidence>
<reference evidence="3 6" key="1">
    <citation type="journal article" date="2011" name="J. Bacteriol.">
        <title>Genome sequence of Halobiforma lacisalsi AJ5, an extremely halophilic archaeon which harbors a bop gene.</title>
        <authorList>
            <person name="Jiang X."/>
            <person name="Wang S."/>
            <person name="Cheng H."/>
            <person name="Huo Y."/>
            <person name="Zhang X."/>
            <person name="Zhu X."/>
            <person name="Han X."/>
            <person name="Ni P."/>
            <person name="Wu M."/>
        </authorList>
    </citation>
    <scope>NUCLEOTIDE SEQUENCE [LARGE SCALE GENOMIC DNA]</scope>
    <source>
        <strain evidence="3 6">AJ5</strain>
    </source>
</reference>
<dbReference type="eggNOG" id="arCOG10192">
    <property type="taxonomic scope" value="Archaea"/>
</dbReference>
<dbReference type="EMBL" id="AOLZ01000029">
    <property type="protein sequence ID" value="EMA35089.1"/>
    <property type="molecule type" value="Genomic_DNA"/>
</dbReference>